<reference evidence="3 4" key="1">
    <citation type="submission" date="2016-10" db="EMBL/GenBank/DDBJ databases">
        <authorList>
            <person name="de Groot N.N."/>
        </authorList>
    </citation>
    <scope>NUCLEOTIDE SEQUENCE [LARGE SCALE GENOMIC DNA]</scope>
    <source>
        <strain evidence="3 4">GAS522</strain>
    </source>
</reference>
<dbReference type="PANTHER" id="PTHR22946:SF9">
    <property type="entry name" value="POLYKETIDE TRANSFERASE AF380"/>
    <property type="match status" value="1"/>
</dbReference>
<sequence length="354" mass="37372">MPGISLLRGKAKPAWNRFGGRRREISFTEKCTGFDSSPVFCWLIRVSLLGCVRQSMHLVRVIFAGLVVAALGVTTGSAQPAFGPQGAEGEPNRLQQWLVPSPDPDTRAHAVLFRPPGDGPFPLALIAHATTQNVLRRAQMPQPEYRALAAWLVGRGFAVLVPERPGHGATGGKYLEDQGGCDDADYAKSGRATADEIAAAAGLVRKQPFIRPDSMVVIGHSAGAWGALALASEDPSDVAAIIAFAPGRGGQANDFPNQVCAPHTLLAAAGAFGKAARVKVTWLVAANDSYFSPALSKQLADAFRNAGGQVDFRALPAYGSEGHWLPETEGGVKLAAPDLDRALKSRSLAPAKKR</sequence>
<feature type="domain" description="Serine aminopeptidase S33" evidence="2">
    <location>
        <begin position="145"/>
        <end position="254"/>
    </location>
</feature>
<accession>A0A1H4Z7C1</accession>
<evidence type="ECO:0000256" key="1">
    <source>
        <dbReference type="ARBA" id="ARBA00022801"/>
    </source>
</evidence>
<keyword evidence="1 3" id="KW-0378">Hydrolase</keyword>
<proteinExistence type="predicted"/>
<gene>
    <name evidence="3" type="ORF">SAMN05444171_3605</name>
</gene>
<dbReference type="EMBL" id="FNTI01000001">
    <property type="protein sequence ID" value="SED25795.1"/>
    <property type="molecule type" value="Genomic_DNA"/>
</dbReference>
<dbReference type="Proteomes" id="UP000183208">
    <property type="component" value="Unassembled WGS sequence"/>
</dbReference>
<dbReference type="InterPro" id="IPR029058">
    <property type="entry name" value="AB_hydrolase_fold"/>
</dbReference>
<evidence type="ECO:0000259" key="2">
    <source>
        <dbReference type="Pfam" id="PF12146"/>
    </source>
</evidence>
<evidence type="ECO:0000313" key="3">
    <source>
        <dbReference type="EMBL" id="SED25795.1"/>
    </source>
</evidence>
<organism evidence="3 4">
    <name type="scientific">Bradyrhizobium lablabi</name>
    <dbReference type="NCBI Taxonomy" id="722472"/>
    <lineage>
        <taxon>Bacteria</taxon>
        <taxon>Pseudomonadati</taxon>
        <taxon>Pseudomonadota</taxon>
        <taxon>Alphaproteobacteria</taxon>
        <taxon>Hyphomicrobiales</taxon>
        <taxon>Nitrobacteraceae</taxon>
        <taxon>Bradyrhizobium</taxon>
    </lineage>
</organism>
<dbReference type="GO" id="GO:0052689">
    <property type="term" value="F:carboxylic ester hydrolase activity"/>
    <property type="evidence" value="ECO:0007669"/>
    <property type="project" value="UniProtKB-ARBA"/>
</dbReference>
<dbReference type="InterPro" id="IPR022742">
    <property type="entry name" value="Hydrolase_4"/>
</dbReference>
<dbReference type="Gene3D" id="3.40.50.1820">
    <property type="entry name" value="alpha/beta hydrolase"/>
    <property type="match status" value="1"/>
</dbReference>
<protein>
    <submittedName>
        <fullName evidence="3">Dienelactone hydrolase</fullName>
    </submittedName>
</protein>
<evidence type="ECO:0000313" key="4">
    <source>
        <dbReference type="Proteomes" id="UP000183208"/>
    </source>
</evidence>
<dbReference type="AlphaFoldDB" id="A0A1H4Z7C1"/>
<dbReference type="SUPFAM" id="SSF53474">
    <property type="entry name" value="alpha/beta-Hydrolases"/>
    <property type="match status" value="1"/>
</dbReference>
<dbReference type="InterPro" id="IPR050261">
    <property type="entry name" value="FrsA_esterase"/>
</dbReference>
<name>A0A1H4Z7C1_9BRAD</name>
<dbReference type="Pfam" id="PF12146">
    <property type="entry name" value="Hydrolase_4"/>
    <property type="match status" value="1"/>
</dbReference>
<dbReference type="PANTHER" id="PTHR22946">
    <property type="entry name" value="DIENELACTONE HYDROLASE DOMAIN-CONTAINING PROTEIN-RELATED"/>
    <property type="match status" value="1"/>
</dbReference>